<reference evidence="1 2" key="1">
    <citation type="submission" date="2018-08" db="EMBL/GenBank/DDBJ databases">
        <title>Genome and evolution of the arbuscular mycorrhizal fungus Diversispora epigaea (formerly Glomus versiforme) and its bacterial endosymbionts.</title>
        <authorList>
            <person name="Sun X."/>
            <person name="Fei Z."/>
            <person name="Harrison M."/>
        </authorList>
    </citation>
    <scope>NUCLEOTIDE SEQUENCE [LARGE SCALE GENOMIC DNA]</scope>
    <source>
        <strain evidence="1 2">IT104</strain>
    </source>
</reference>
<dbReference type="EMBL" id="PQFF01000525">
    <property type="protein sequence ID" value="RHZ46107.1"/>
    <property type="molecule type" value="Genomic_DNA"/>
</dbReference>
<keyword evidence="2" id="KW-1185">Reference proteome</keyword>
<evidence type="ECO:0000313" key="1">
    <source>
        <dbReference type="EMBL" id="RHZ46107.1"/>
    </source>
</evidence>
<organism evidence="1 2">
    <name type="scientific">Diversispora epigaea</name>
    <dbReference type="NCBI Taxonomy" id="1348612"/>
    <lineage>
        <taxon>Eukaryota</taxon>
        <taxon>Fungi</taxon>
        <taxon>Fungi incertae sedis</taxon>
        <taxon>Mucoromycota</taxon>
        <taxon>Glomeromycotina</taxon>
        <taxon>Glomeromycetes</taxon>
        <taxon>Diversisporales</taxon>
        <taxon>Diversisporaceae</taxon>
        <taxon>Diversispora</taxon>
    </lineage>
</organism>
<sequence>MAKIEDSNENYQSCIELLKKRLKSMGELRGQKEALHSLYADTILIESTLIAQEITNKPIIIYPELEIIGVETSSDVDYAIKTSKISDNLEELICITETKRNTENIGTIQNILQLENAFYLNKMQKTDRDSKDYYDYIYGIVTTADKWSFLMYTPENIYLSEGSYPIKIDKEELRNSTELRKGLKQVMEIIVGLLKDRIEVDDSFASKKNRVKDILDNLTC</sequence>
<evidence type="ECO:0000313" key="2">
    <source>
        <dbReference type="Proteomes" id="UP000266861"/>
    </source>
</evidence>
<accession>A0A397G676</accession>
<dbReference type="AlphaFoldDB" id="A0A397G676"/>
<name>A0A397G676_9GLOM</name>
<proteinExistence type="predicted"/>
<dbReference type="Proteomes" id="UP000266861">
    <property type="component" value="Unassembled WGS sequence"/>
</dbReference>
<comment type="caution">
    <text evidence="1">The sequence shown here is derived from an EMBL/GenBank/DDBJ whole genome shotgun (WGS) entry which is preliminary data.</text>
</comment>
<dbReference type="OrthoDB" id="2432836at2759"/>
<gene>
    <name evidence="1" type="ORF">Glove_634g24</name>
</gene>
<protein>
    <submittedName>
        <fullName evidence="1">Uncharacterized protein</fullName>
    </submittedName>
</protein>